<gene>
    <name evidence="1" type="ORF">Cspa_c03130</name>
</gene>
<dbReference type="PATRIC" id="fig|931276.5.peg.294"/>
<name>M1MGP9_9CLOT</name>
<reference evidence="1 2" key="1">
    <citation type="submission" date="2013-02" db="EMBL/GenBank/DDBJ databases">
        <title>Genome sequence of Clostridium saccharoperbutylacetonicum N1-4(HMT).</title>
        <authorList>
            <person name="Poehlein A."/>
            <person name="Daniel R."/>
        </authorList>
    </citation>
    <scope>NUCLEOTIDE SEQUENCE [LARGE SCALE GENOMIC DNA]</scope>
    <source>
        <strain evidence="2">N1-4(HMT)</strain>
    </source>
</reference>
<evidence type="ECO:0008006" key="3">
    <source>
        <dbReference type="Google" id="ProtNLM"/>
    </source>
</evidence>
<dbReference type="EMBL" id="CP004121">
    <property type="protein sequence ID" value="AGF54131.1"/>
    <property type="molecule type" value="Genomic_DNA"/>
</dbReference>
<accession>M1MGP9</accession>
<protein>
    <recommendedName>
        <fullName evidence="3">Butirosin biosynthesis protein H N-terminal domain-containing protein</fullName>
    </recommendedName>
</protein>
<evidence type="ECO:0000313" key="2">
    <source>
        <dbReference type="Proteomes" id="UP000011728"/>
    </source>
</evidence>
<dbReference type="STRING" id="36745.CLSAP_03080"/>
<dbReference type="eggNOG" id="ENOG5032015">
    <property type="taxonomic scope" value="Bacteria"/>
</dbReference>
<proteinExistence type="predicted"/>
<dbReference type="KEGG" id="csr:Cspa_c03130"/>
<dbReference type="RefSeq" id="WP_015390457.1">
    <property type="nucleotide sequence ID" value="NC_020291.1"/>
</dbReference>
<dbReference type="AlphaFoldDB" id="M1MGP9"/>
<dbReference type="OrthoDB" id="2624539at2"/>
<keyword evidence="2" id="KW-1185">Reference proteome</keyword>
<organism evidence="1 2">
    <name type="scientific">Clostridium saccharoperbutylacetonicum N1-4(HMT)</name>
    <dbReference type="NCBI Taxonomy" id="931276"/>
    <lineage>
        <taxon>Bacteria</taxon>
        <taxon>Bacillati</taxon>
        <taxon>Bacillota</taxon>
        <taxon>Clostridia</taxon>
        <taxon>Eubacteriales</taxon>
        <taxon>Clostridiaceae</taxon>
        <taxon>Clostridium</taxon>
    </lineage>
</organism>
<evidence type="ECO:0000313" key="1">
    <source>
        <dbReference type="EMBL" id="AGF54131.1"/>
    </source>
</evidence>
<dbReference type="Proteomes" id="UP000011728">
    <property type="component" value="Chromosome"/>
</dbReference>
<sequence length="364" mass="43934">MNNIKHEFEISKEGKRVLPVTYPIITTYTNHAHMLAVLGNNKKTLEWIISNYILIYCNKDYAKGQWGDMYFQAPYRVRPYDQCEWLVSDKISVKYILDASESIINKVIKWIDEGRYIDIMLDYYYISDSIYYNKESFGHDMLIYGYDSLKKVFYCSDFLFTESHKYTFSTISFDDLENAFAHSINDEKRNYLNDQLYVFQCCEDCEFEFDEHNIINSLQFYAESKVPEYWYLYNVINQKENVYGLDVYDAVICYLDNIVNEWCYTKIFYMLYDHKHLMISRLNYLAELKTTYEKYYRDLCARYIEYEKVLKNVTFFMVKYNFCKDKNILSDVKSILKELKCQEKESLTQFFENINSGRSSDDYR</sequence>
<dbReference type="HOGENOM" id="CLU_062789_0_0_9"/>